<proteinExistence type="predicted"/>
<dbReference type="AlphaFoldDB" id="A0A699GV64"/>
<dbReference type="EMBL" id="BKCJ010064752">
    <property type="protein sequence ID" value="GEW58654.1"/>
    <property type="molecule type" value="Genomic_DNA"/>
</dbReference>
<gene>
    <name evidence="1" type="ORF">Tci_230630</name>
</gene>
<sequence>MSDEVILNGDSPAPTRFIEGVVQLVAPTTTEQRSLPTEWRTHTLIWRNKTDLEEQSLDDLFNSLKIYEVEVKSSSTTSTSTQNIAFVSSNIDSTNESVSAAASVYAISAKIPISALPNVDNLSNAAEEEPTNYALMAFSSSSSSSSDNKVVSCSKSCTKAYATLQSHYDKLSNELRKSQFDVLSYQTGLESVEARLLVYQQNETVFEKNIKLLKLDIELKDKALVVLRQKFESAEKERDDLKLKLKNDDLFTSESDDSLPASPQYDRYNSRDVYHAVPPPYTGTFMPPKPDLVFNNAPNINETVHTAFNVVLNPAKPHTYLSHTHRPSAPIVEDWISNLEDDSEPEIPQNSPSLV</sequence>
<name>A0A699GV64_TANCI</name>
<evidence type="ECO:0000313" key="1">
    <source>
        <dbReference type="EMBL" id="GEW58654.1"/>
    </source>
</evidence>
<reference evidence="1" key="1">
    <citation type="journal article" date="2019" name="Sci. Rep.">
        <title>Draft genome of Tanacetum cinerariifolium, the natural source of mosquito coil.</title>
        <authorList>
            <person name="Yamashiro T."/>
            <person name="Shiraishi A."/>
            <person name="Satake H."/>
            <person name="Nakayama K."/>
        </authorList>
    </citation>
    <scope>NUCLEOTIDE SEQUENCE</scope>
</reference>
<accession>A0A699GV64</accession>
<comment type="caution">
    <text evidence="1">The sequence shown here is derived from an EMBL/GenBank/DDBJ whole genome shotgun (WGS) entry which is preliminary data.</text>
</comment>
<organism evidence="1">
    <name type="scientific">Tanacetum cinerariifolium</name>
    <name type="common">Dalmatian daisy</name>
    <name type="synonym">Chrysanthemum cinerariifolium</name>
    <dbReference type="NCBI Taxonomy" id="118510"/>
    <lineage>
        <taxon>Eukaryota</taxon>
        <taxon>Viridiplantae</taxon>
        <taxon>Streptophyta</taxon>
        <taxon>Embryophyta</taxon>
        <taxon>Tracheophyta</taxon>
        <taxon>Spermatophyta</taxon>
        <taxon>Magnoliopsida</taxon>
        <taxon>eudicotyledons</taxon>
        <taxon>Gunneridae</taxon>
        <taxon>Pentapetalae</taxon>
        <taxon>asterids</taxon>
        <taxon>campanulids</taxon>
        <taxon>Asterales</taxon>
        <taxon>Asteraceae</taxon>
        <taxon>Asteroideae</taxon>
        <taxon>Anthemideae</taxon>
        <taxon>Anthemidinae</taxon>
        <taxon>Tanacetum</taxon>
    </lineage>
</organism>
<protein>
    <submittedName>
        <fullName evidence="1">Uncharacterized protein</fullName>
    </submittedName>
</protein>